<geneLocation type="plasmid" evidence="2 3">
    <name>pMAQU01</name>
</geneLocation>
<dbReference type="AlphaFoldDB" id="A1U835"/>
<evidence type="ECO:0000256" key="1">
    <source>
        <dbReference type="SAM" id="MobiDB-lite"/>
    </source>
</evidence>
<keyword evidence="2" id="KW-0614">Plasmid</keyword>
<accession>A1U835</accession>
<feature type="region of interest" description="Disordered" evidence="1">
    <location>
        <begin position="174"/>
        <end position="199"/>
    </location>
</feature>
<evidence type="ECO:0000313" key="2">
    <source>
        <dbReference type="EMBL" id="ABM21154.1"/>
    </source>
</evidence>
<dbReference type="HOGENOM" id="CLU_1370780_0_0_6"/>
<organism evidence="2 3">
    <name type="scientific">Marinobacter nauticus (strain ATCC 700491 / DSM 11845 / VT8)</name>
    <name type="common">Marinobacter aquaeolei</name>
    <dbReference type="NCBI Taxonomy" id="351348"/>
    <lineage>
        <taxon>Bacteria</taxon>
        <taxon>Pseudomonadati</taxon>
        <taxon>Pseudomonadota</taxon>
        <taxon>Gammaproteobacteria</taxon>
        <taxon>Pseudomonadales</taxon>
        <taxon>Marinobacteraceae</taxon>
        <taxon>Marinobacter</taxon>
    </lineage>
</organism>
<sequence>MPTSNPAFHRLTEAWNRVHQALASQQGPAITTPTPALRQVFFVAGDNCLTVAHTTDQITELTDKAIDSASRLDAAANLSPDYQHQLASDMEAWLERPAFVPISAPVDLFQRIDDLPLAIQDMIDDLNTALEQDDPYTACREFQERMESQSYTFDYGLDGTPTNLRKTASTLTALAEHGPGEQTRTVDDGEDDDPGMAPR</sequence>
<proteinExistence type="predicted"/>
<dbReference type="Proteomes" id="UP000000998">
    <property type="component" value="Plasmid pMAQU01"/>
</dbReference>
<name>A1U835_MARN8</name>
<dbReference type="EMBL" id="CP000515">
    <property type="protein sequence ID" value="ABM21154.1"/>
    <property type="molecule type" value="Genomic_DNA"/>
</dbReference>
<protein>
    <submittedName>
        <fullName evidence="2">Uncharacterized protein</fullName>
    </submittedName>
</protein>
<dbReference type="KEGG" id="maq:Maqu_4303"/>
<feature type="compositionally biased region" description="Acidic residues" evidence="1">
    <location>
        <begin position="188"/>
        <end position="199"/>
    </location>
</feature>
<dbReference type="RefSeq" id="WP_011783199.1">
    <property type="nucleotide sequence ID" value="NC_008738.1"/>
</dbReference>
<reference evidence="3" key="1">
    <citation type="journal article" date="2011" name="Appl. Environ. Microbiol.">
        <title>Genomic potential of Marinobacter aquaeolei, a biogeochemical 'opportunitroph'.</title>
        <authorList>
            <person name="Singer E."/>
            <person name="Webb E.A."/>
            <person name="Nelson W.C."/>
            <person name="Heidelberg J.F."/>
            <person name="Ivanova N."/>
            <person name="Pati A."/>
            <person name="Edwards K.J."/>
        </authorList>
    </citation>
    <scope>NUCLEOTIDE SEQUENCE [LARGE SCALE GENOMIC DNA]</scope>
    <source>
        <strain evidence="3">ATCC 700491 / DSM 11845 / VT8</strain>
    </source>
</reference>
<dbReference type="OrthoDB" id="6372253at2"/>
<evidence type="ECO:0000313" key="3">
    <source>
        <dbReference type="Proteomes" id="UP000000998"/>
    </source>
</evidence>
<gene>
    <name evidence="2" type="ordered locus">Maqu_4303</name>
</gene>